<dbReference type="Gene3D" id="3.40.1110.10">
    <property type="entry name" value="Calcium-transporting ATPase, cytoplasmic domain N"/>
    <property type="match status" value="1"/>
</dbReference>
<evidence type="ECO:0000256" key="8">
    <source>
        <dbReference type="ARBA" id="ARBA00022989"/>
    </source>
</evidence>
<dbReference type="Gene3D" id="1.20.1110.10">
    <property type="entry name" value="Calcium-transporting ATPase, transmembrane domain"/>
    <property type="match status" value="1"/>
</dbReference>
<dbReference type="PANTHER" id="PTHR43294:SF21">
    <property type="entry name" value="CATION TRANSPORTING ATPASE"/>
    <property type="match status" value="1"/>
</dbReference>
<feature type="transmembrane region" description="Helical" evidence="10">
    <location>
        <begin position="712"/>
        <end position="735"/>
    </location>
</feature>
<dbReference type="SUPFAM" id="SSF81660">
    <property type="entry name" value="Metal cation-transporting ATPase, ATP-binding domain N"/>
    <property type="match status" value="1"/>
</dbReference>
<gene>
    <name evidence="12" type="ORF">GCM10023314_19570</name>
</gene>
<keyword evidence="6" id="KW-0067">ATP-binding</keyword>
<dbReference type="SUPFAM" id="SSF81665">
    <property type="entry name" value="Calcium ATPase, transmembrane domain M"/>
    <property type="match status" value="1"/>
</dbReference>
<evidence type="ECO:0000256" key="6">
    <source>
        <dbReference type="ARBA" id="ARBA00022840"/>
    </source>
</evidence>
<dbReference type="Proteomes" id="UP001501302">
    <property type="component" value="Unassembled WGS sequence"/>
</dbReference>
<organism evidence="12 13">
    <name type="scientific">Algibacter agarivorans</name>
    <dbReference type="NCBI Taxonomy" id="1109741"/>
    <lineage>
        <taxon>Bacteria</taxon>
        <taxon>Pseudomonadati</taxon>
        <taxon>Bacteroidota</taxon>
        <taxon>Flavobacteriia</taxon>
        <taxon>Flavobacteriales</taxon>
        <taxon>Flavobacteriaceae</taxon>
        <taxon>Algibacter</taxon>
    </lineage>
</organism>
<evidence type="ECO:0000256" key="5">
    <source>
        <dbReference type="ARBA" id="ARBA00022741"/>
    </source>
</evidence>
<feature type="transmembrane region" description="Helical" evidence="10">
    <location>
        <begin position="827"/>
        <end position="845"/>
    </location>
</feature>
<dbReference type="SMART" id="SM00831">
    <property type="entry name" value="Cation_ATPase_N"/>
    <property type="match status" value="1"/>
</dbReference>
<evidence type="ECO:0000256" key="3">
    <source>
        <dbReference type="ARBA" id="ARBA00022475"/>
    </source>
</evidence>
<keyword evidence="8 10" id="KW-1133">Transmembrane helix</keyword>
<reference evidence="13" key="1">
    <citation type="journal article" date="2019" name="Int. J. Syst. Evol. Microbiol.">
        <title>The Global Catalogue of Microorganisms (GCM) 10K type strain sequencing project: providing services to taxonomists for standard genome sequencing and annotation.</title>
        <authorList>
            <consortium name="The Broad Institute Genomics Platform"/>
            <consortium name="The Broad Institute Genome Sequencing Center for Infectious Disease"/>
            <person name="Wu L."/>
            <person name="Ma J."/>
        </authorList>
    </citation>
    <scope>NUCLEOTIDE SEQUENCE [LARGE SCALE GENOMIC DNA]</scope>
    <source>
        <strain evidence="13">JCM 18285</strain>
    </source>
</reference>
<proteinExistence type="inferred from homology"/>
<dbReference type="InterPro" id="IPR023299">
    <property type="entry name" value="ATPase_P-typ_cyto_dom_N"/>
</dbReference>
<dbReference type="PANTHER" id="PTHR43294">
    <property type="entry name" value="SODIUM/POTASSIUM-TRANSPORTING ATPASE SUBUNIT ALPHA"/>
    <property type="match status" value="1"/>
</dbReference>
<feature type="domain" description="Cation-transporting P-type ATPase N-terminal" evidence="11">
    <location>
        <begin position="7"/>
        <end position="81"/>
    </location>
</feature>
<keyword evidence="13" id="KW-1185">Reference proteome</keyword>
<evidence type="ECO:0000256" key="7">
    <source>
        <dbReference type="ARBA" id="ARBA00022967"/>
    </source>
</evidence>
<evidence type="ECO:0000256" key="4">
    <source>
        <dbReference type="ARBA" id="ARBA00022692"/>
    </source>
</evidence>
<dbReference type="SFLD" id="SFLDF00027">
    <property type="entry name" value="p-type_atpase"/>
    <property type="match status" value="1"/>
</dbReference>
<comment type="caution">
    <text evidence="12">The sequence shown here is derived from an EMBL/GenBank/DDBJ whole genome shotgun (WGS) entry which is preliminary data.</text>
</comment>
<evidence type="ECO:0000256" key="2">
    <source>
        <dbReference type="ARBA" id="ARBA00005675"/>
    </source>
</evidence>
<keyword evidence="5" id="KW-0547">Nucleotide-binding</keyword>
<dbReference type="EMBL" id="BAABJJ010000029">
    <property type="protein sequence ID" value="GAA4946361.1"/>
    <property type="molecule type" value="Genomic_DNA"/>
</dbReference>
<dbReference type="Pfam" id="PF00690">
    <property type="entry name" value="Cation_ATPase_N"/>
    <property type="match status" value="1"/>
</dbReference>
<dbReference type="InterPro" id="IPR018303">
    <property type="entry name" value="ATPase_P-typ_P_site"/>
</dbReference>
<dbReference type="InterPro" id="IPR006068">
    <property type="entry name" value="ATPase_P-typ_cation-transptr_C"/>
</dbReference>
<feature type="transmembrane region" description="Helical" evidence="10">
    <location>
        <begin position="86"/>
        <end position="103"/>
    </location>
</feature>
<dbReference type="InterPro" id="IPR059000">
    <property type="entry name" value="ATPase_P-type_domA"/>
</dbReference>
<keyword evidence="3" id="KW-1003">Cell membrane</keyword>
<evidence type="ECO:0000256" key="9">
    <source>
        <dbReference type="ARBA" id="ARBA00023136"/>
    </source>
</evidence>
<feature type="transmembrane region" description="Helical" evidence="10">
    <location>
        <begin position="794"/>
        <end position="815"/>
    </location>
</feature>
<dbReference type="Pfam" id="PF00689">
    <property type="entry name" value="Cation_ATPase_C"/>
    <property type="match status" value="1"/>
</dbReference>
<dbReference type="Pfam" id="PF08282">
    <property type="entry name" value="Hydrolase_3"/>
    <property type="match status" value="1"/>
</dbReference>
<feature type="transmembrane region" description="Helical" evidence="10">
    <location>
        <begin position="685"/>
        <end position="706"/>
    </location>
</feature>
<dbReference type="NCBIfam" id="TIGR01494">
    <property type="entry name" value="ATPase_P-type"/>
    <property type="match status" value="2"/>
</dbReference>
<dbReference type="SFLD" id="SFLDG00002">
    <property type="entry name" value="C1.7:_P-type_atpase_like"/>
    <property type="match status" value="1"/>
</dbReference>
<comment type="subcellular location">
    <subcellularLocation>
        <location evidence="1">Cell membrane</location>
        <topology evidence="1">Multi-pass membrane protein</topology>
    </subcellularLocation>
</comment>
<evidence type="ECO:0000313" key="13">
    <source>
        <dbReference type="Proteomes" id="UP001501302"/>
    </source>
</evidence>
<keyword evidence="7" id="KW-1278">Translocase</keyword>
<name>A0ABP9GL91_9FLAO</name>
<dbReference type="RefSeq" id="WP_345191837.1">
    <property type="nucleotide sequence ID" value="NZ_BAABJJ010000029.1"/>
</dbReference>
<dbReference type="InterPro" id="IPR023298">
    <property type="entry name" value="ATPase_P-typ_TM_dom_sf"/>
</dbReference>
<dbReference type="InterPro" id="IPR004014">
    <property type="entry name" value="ATPase_P-typ_cation-transptr_N"/>
</dbReference>
<dbReference type="SUPFAM" id="SSF81653">
    <property type="entry name" value="Calcium ATPase, transduction domain A"/>
    <property type="match status" value="1"/>
</dbReference>
<protein>
    <submittedName>
        <fullName evidence="12">Cation-transporting P-type ATPase</fullName>
    </submittedName>
</protein>
<feature type="transmembrane region" description="Helical" evidence="10">
    <location>
        <begin position="61"/>
        <end position="80"/>
    </location>
</feature>
<dbReference type="Gene3D" id="2.70.150.10">
    <property type="entry name" value="Calcium-transporting ATPase, cytoplasmic transduction domain A"/>
    <property type="match status" value="1"/>
</dbReference>
<dbReference type="InterPro" id="IPR001757">
    <property type="entry name" value="P_typ_ATPase"/>
</dbReference>
<feature type="transmembrane region" description="Helical" evidence="10">
    <location>
        <begin position="249"/>
        <end position="267"/>
    </location>
</feature>
<dbReference type="Pfam" id="PF00122">
    <property type="entry name" value="E1-E2_ATPase"/>
    <property type="match status" value="1"/>
</dbReference>
<dbReference type="PRINTS" id="PR00120">
    <property type="entry name" value="HATPASE"/>
</dbReference>
<dbReference type="PROSITE" id="PS00154">
    <property type="entry name" value="ATPASE_E1_E2"/>
    <property type="match status" value="1"/>
</dbReference>
<keyword evidence="9 10" id="KW-0472">Membrane</keyword>
<dbReference type="Pfam" id="PF13246">
    <property type="entry name" value="Cation_ATPase"/>
    <property type="match status" value="1"/>
</dbReference>
<evidence type="ECO:0000256" key="10">
    <source>
        <dbReference type="SAM" id="Phobius"/>
    </source>
</evidence>
<sequence length="886" mass="97648">MPNIIQTPFAFSIKTVVDKLGSSIKKGLTEKEAQQRIQKYGKNDTTVKASKKRWKVLIDQFNDPIIFILAIAALLTYFFNDDLPDTIAIITVIFITTTIGFIMESQAIRSLETLRKIGFVKCTVLRDGKIKAIKSSFLVPGDIILTEAGDVVSADARLITADNLSIKEAALTGESIDVKKNINTLTKNTALPEQKNMVFRGTSVVQGSAKAIVVYTGRNTQLGKIQELSSEIEEQHTPLEKKLNALSKWLIGLTLIFAILIVFTGYFRGLDMLLIIETAVALAVAAIPEGLPVVATIALARGMLKLSKRQVIIKKMEAVETLGATNIICTDKTGTLTEDNMQVHTLVFEGETLNAIQNKDSAYFDYLREHQAFNIIIKTSVLCNNVILDAEEMRGDSIELALVQFAKKLNFDPKKIKKNNPESMEIPFNTTSKLMATLNQREEKGFTVYTKGAFETIIDLCDTILKDNKSLEFKNKQEWFNRVNAMASQGLRVLAFAYKDHITKPKKENLLSNLTFLGAIGFLDPAREDVKATLKTYKKAGIKVVMMTGDHLETAKKVAEEVGLLSKGASSNNSVHGQELKFEKEMDDILRKRISDALVFARVTPEQKLKLIALYQANGNVVGMFGDGINDIPALRKADIGIAMGIRGTQAAREAADIILKNDKFTTMELAISQGRAIYDHIRQFVVYLLSCNLAEVVSVGLAALLNLPAPLLPLQILFLNLVTDIFPALALGMGKGEEDIMKRPPRKANESIMTAKLWSSTIIYGLCITTAVVGITAYSYFTLQLSAASINNMAFYTLVLAQLLNVFNMAESNVSFFNNEIIKNPWIWYAIVISLLITTGAYYVTPVAKALLLTGLTAEQFGLVFIFALGSIALAQLIKRAGGTF</sequence>
<dbReference type="InterPro" id="IPR050510">
    <property type="entry name" value="Cation_transp_ATPase_P-type"/>
</dbReference>
<dbReference type="SUPFAM" id="SSF56784">
    <property type="entry name" value="HAD-like"/>
    <property type="match status" value="1"/>
</dbReference>
<comment type="similarity">
    <text evidence="2">Belongs to the cation transport ATPase (P-type) (TC 3.A.3) family. Type IIA subfamily.</text>
</comment>
<evidence type="ECO:0000259" key="11">
    <source>
        <dbReference type="SMART" id="SM00831"/>
    </source>
</evidence>
<dbReference type="PRINTS" id="PR00119">
    <property type="entry name" value="CATATPASE"/>
</dbReference>
<evidence type="ECO:0000313" key="12">
    <source>
        <dbReference type="EMBL" id="GAA4946361.1"/>
    </source>
</evidence>
<accession>A0ABP9GL91</accession>
<dbReference type="Gene3D" id="3.40.50.1000">
    <property type="entry name" value="HAD superfamily/HAD-like"/>
    <property type="match status" value="1"/>
</dbReference>
<dbReference type="InterPro" id="IPR036412">
    <property type="entry name" value="HAD-like_sf"/>
</dbReference>
<keyword evidence="4 10" id="KW-0812">Transmembrane</keyword>
<feature type="transmembrane region" description="Helical" evidence="10">
    <location>
        <begin position="851"/>
        <end position="876"/>
    </location>
</feature>
<dbReference type="InterPro" id="IPR008250">
    <property type="entry name" value="ATPase_P-typ_transduc_dom_A_sf"/>
</dbReference>
<feature type="transmembrane region" description="Helical" evidence="10">
    <location>
        <begin position="756"/>
        <end position="782"/>
    </location>
</feature>
<evidence type="ECO:0000256" key="1">
    <source>
        <dbReference type="ARBA" id="ARBA00004651"/>
    </source>
</evidence>
<dbReference type="InterPro" id="IPR044492">
    <property type="entry name" value="P_typ_ATPase_HD_dom"/>
</dbReference>
<dbReference type="SFLD" id="SFLDS00003">
    <property type="entry name" value="Haloacid_Dehalogenase"/>
    <property type="match status" value="1"/>
</dbReference>
<dbReference type="InterPro" id="IPR023214">
    <property type="entry name" value="HAD_sf"/>
</dbReference>
<feature type="transmembrane region" description="Helical" evidence="10">
    <location>
        <begin position="273"/>
        <end position="300"/>
    </location>
</feature>